<proteinExistence type="predicted"/>
<organism evidence="6 7">
    <name type="scientific">Mesomycoplasma molare</name>
    <dbReference type="NCBI Taxonomy" id="171288"/>
    <lineage>
        <taxon>Bacteria</taxon>
        <taxon>Bacillati</taxon>
        <taxon>Mycoplasmatota</taxon>
        <taxon>Mycoplasmoidales</taxon>
        <taxon>Metamycoplasmataceae</taxon>
        <taxon>Mesomycoplasma</taxon>
    </lineage>
</organism>
<gene>
    <name evidence="6" type="ORF">NX772_00085</name>
</gene>
<dbReference type="EMBL" id="CP103423">
    <property type="protein sequence ID" value="UWD34588.1"/>
    <property type="molecule type" value="Genomic_DNA"/>
</dbReference>
<keyword evidence="1 6" id="KW-0489">Methyltransferase</keyword>
<feature type="compositionally biased region" description="Polar residues" evidence="4">
    <location>
        <begin position="7"/>
        <end position="20"/>
    </location>
</feature>
<feature type="domain" description="DNA methylase N-4/N-6" evidence="5">
    <location>
        <begin position="2"/>
        <end position="338"/>
    </location>
</feature>
<name>A0ABY5TV88_9BACT</name>
<dbReference type="InterPro" id="IPR029063">
    <property type="entry name" value="SAM-dependent_MTases_sf"/>
</dbReference>
<evidence type="ECO:0000313" key="7">
    <source>
        <dbReference type="Proteomes" id="UP001058364"/>
    </source>
</evidence>
<dbReference type="Pfam" id="PF01555">
    <property type="entry name" value="N6_N4_Mtase"/>
    <property type="match status" value="1"/>
</dbReference>
<dbReference type="GO" id="GO:0008168">
    <property type="term" value="F:methyltransferase activity"/>
    <property type="evidence" value="ECO:0007669"/>
    <property type="project" value="UniProtKB-KW"/>
</dbReference>
<protein>
    <submittedName>
        <fullName evidence="6">DNA methyltransferase</fullName>
    </submittedName>
</protein>
<keyword evidence="2" id="KW-0808">Transferase</keyword>
<feature type="region of interest" description="Disordered" evidence="4">
    <location>
        <begin position="1"/>
        <end position="20"/>
    </location>
</feature>
<evidence type="ECO:0000256" key="4">
    <source>
        <dbReference type="SAM" id="MobiDB-lite"/>
    </source>
</evidence>
<dbReference type="RefSeq" id="WP_259429408.1">
    <property type="nucleotide sequence ID" value="NZ_CP103423.1"/>
</dbReference>
<evidence type="ECO:0000256" key="1">
    <source>
        <dbReference type="ARBA" id="ARBA00022603"/>
    </source>
</evidence>
<evidence type="ECO:0000313" key="6">
    <source>
        <dbReference type="EMBL" id="UWD34588.1"/>
    </source>
</evidence>
<evidence type="ECO:0000259" key="5">
    <source>
        <dbReference type="Pfam" id="PF01555"/>
    </source>
</evidence>
<dbReference type="SUPFAM" id="SSF53335">
    <property type="entry name" value="S-adenosyl-L-methionine-dependent methyltransferases"/>
    <property type="match status" value="1"/>
</dbReference>
<dbReference type="PRINTS" id="PR00506">
    <property type="entry name" value="D21N6MTFRASE"/>
</dbReference>
<dbReference type="Gene3D" id="3.40.50.150">
    <property type="entry name" value="Vaccinia Virus protein VP39"/>
    <property type="match status" value="1"/>
</dbReference>
<accession>A0ABY5TV88</accession>
<reference evidence="6" key="1">
    <citation type="submission" date="2022-08" db="EMBL/GenBank/DDBJ databases">
        <title>Complete genome sequence of Mycoplasma molare type strain H 542.</title>
        <authorList>
            <person name="Spergser J."/>
        </authorList>
    </citation>
    <scope>NUCLEOTIDE SEQUENCE</scope>
    <source>
        <strain evidence="6">H 542</strain>
    </source>
</reference>
<keyword evidence="3" id="KW-0949">S-adenosyl-L-methionine</keyword>
<sequence length="428" mass="50027">MDPPYNTEATKNDGNSVANDKENINSNKFIYRDKYSRNGWLNFMNERLRLAKKLLKDDGVIFVSIDDSEQAYLKVLMDEIFGEENFVASMPRKTTSHIRLNSASELQKLHDYILVYFNLKASSSFKKVNKGKITFNNKDENGEFLLKPFQNSGANGLRERRPNLFYPIYINKNNSEFSIDEKNKNNDDWIEVFPKKVKNNDGCWLWKKETFESKKDKIVYKNGTFFRKIYKEELTTLFKLDHYKTWLDTFENRYGSKLIADLGFSGMFDYPKPVEVIKFCINLKDNDDARILDFFSGSGTTAQAVLDLNREDYGNRTFTLVTNNENNIGIDVNYERLYRINHGFGTNNESFEWSKKNEPYKANLNVYSMDYIDISPFSNVDTKEIIKELIKVLNDFGVNNLNQENDFDIKELLNSLLSLKPQVKEQSE</sequence>
<dbReference type="InterPro" id="IPR002941">
    <property type="entry name" value="DNA_methylase_N4/N6"/>
</dbReference>
<dbReference type="GO" id="GO:0032259">
    <property type="term" value="P:methylation"/>
    <property type="evidence" value="ECO:0007669"/>
    <property type="project" value="UniProtKB-KW"/>
</dbReference>
<keyword evidence="7" id="KW-1185">Reference proteome</keyword>
<evidence type="ECO:0000256" key="3">
    <source>
        <dbReference type="ARBA" id="ARBA00022691"/>
    </source>
</evidence>
<dbReference type="InterPro" id="IPR002295">
    <property type="entry name" value="N4/N6-MTase_EcoPI_Mod-like"/>
</dbReference>
<dbReference type="Proteomes" id="UP001058364">
    <property type="component" value="Chromosome"/>
</dbReference>
<evidence type="ECO:0000256" key="2">
    <source>
        <dbReference type="ARBA" id="ARBA00022679"/>
    </source>
</evidence>